<dbReference type="InterPro" id="IPR037069">
    <property type="entry name" value="AcylCoA_DH/ox_N_sf"/>
</dbReference>
<evidence type="ECO:0000313" key="4">
    <source>
        <dbReference type="EMBL" id="SVC07822.1"/>
    </source>
</evidence>
<feature type="domain" description="Acyl-CoA oxidase/dehydrogenase middle" evidence="2">
    <location>
        <begin position="125"/>
        <end position="218"/>
    </location>
</feature>
<evidence type="ECO:0000256" key="1">
    <source>
        <dbReference type="ARBA" id="ARBA00023002"/>
    </source>
</evidence>
<dbReference type="Pfam" id="PF02771">
    <property type="entry name" value="Acyl-CoA_dh_N"/>
    <property type="match status" value="1"/>
</dbReference>
<dbReference type="SUPFAM" id="SSF56645">
    <property type="entry name" value="Acyl-CoA dehydrogenase NM domain-like"/>
    <property type="match status" value="1"/>
</dbReference>
<dbReference type="GO" id="GO:0005886">
    <property type="term" value="C:plasma membrane"/>
    <property type="evidence" value="ECO:0007669"/>
    <property type="project" value="TreeGrafter"/>
</dbReference>
<gene>
    <name evidence="4" type="ORF">METZ01_LOCUS260676</name>
</gene>
<feature type="non-terminal residue" evidence="4">
    <location>
        <position position="254"/>
    </location>
</feature>
<dbReference type="GO" id="GO:0050660">
    <property type="term" value="F:flavin adenine dinucleotide binding"/>
    <property type="evidence" value="ECO:0007669"/>
    <property type="project" value="InterPro"/>
</dbReference>
<dbReference type="InterPro" id="IPR009100">
    <property type="entry name" value="AcylCoA_DH/oxidase_NM_dom_sf"/>
</dbReference>
<dbReference type="InterPro" id="IPR052161">
    <property type="entry name" value="Mycobact_Acyl-CoA_DH"/>
</dbReference>
<dbReference type="PANTHER" id="PTHR43292:SF3">
    <property type="entry name" value="ACYL-COA DEHYDROGENASE FADE29"/>
    <property type="match status" value="1"/>
</dbReference>
<accession>A0A382J8V1</accession>
<dbReference type="Gene3D" id="2.40.110.10">
    <property type="entry name" value="Butyryl-CoA Dehydrogenase, subunit A, domain 2"/>
    <property type="match status" value="1"/>
</dbReference>
<dbReference type="Pfam" id="PF02770">
    <property type="entry name" value="Acyl-CoA_dh_M"/>
    <property type="match status" value="1"/>
</dbReference>
<dbReference type="InterPro" id="IPR006091">
    <property type="entry name" value="Acyl-CoA_Oxase/DH_mid-dom"/>
</dbReference>
<dbReference type="PANTHER" id="PTHR43292">
    <property type="entry name" value="ACYL-COA DEHYDROGENASE"/>
    <property type="match status" value="1"/>
</dbReference>
<reference evidence="4" key="1">
    <citation type="submission" date="2018-05" db="EMBL/GenBank/DDBJ databases">
        <authorList>
            <person name="Lanie J.A."/>
            <person name="Ng W.-L."/>
            <person name="Kazmierczak K.M."/>
            <person name="Andrzejewski T.M."/>
            <person name="Davidsen T.M."/>
            <person name="Wayne K.J."/>
            <person name="Tettelin H."/>
            <person name="Glass J.I."/>
            <person name="Rusch D."/>
            <person name="Podicherti R."/>
            <person name="Tsui H.-C.T."/>
            <person name="Winkler M.E."/>
        </authorList>
    </citation>
    <scope>NUCLEOTIDE SEQUENCE</scope>
</reference>
<dbReference type="AlphaFoldDB" id="A0A382J8V1"/>
<evidence type="ECO:0000259" key="3">
    <source>
        <dbReference type="Pfam" id="PF02771"/>
    </source>
</evidence>
<dbReference type="Gene3D" id="1.10.540.10">
    <property type="entry name" value="Acyl-CoA dehydrogenase/oxidase, N-terminal domain"/>
    <property type="match status" value="1"/>
</dbReference>
<protein>
    <recommendedName>
        <fullName evidence="5">Acyl-CoA dehydrogenase</fullName>
    </recommendedName>
</protein>
<dbReference type="InterPro" id="IPR046373">
    <property type="entry name" value="Acyl-CoA_Oxase/DH_mid-dom_sf"/>
</dbReference>
<dbReference type="EMBL" id="UINC01072293">
    <property type="protein sequence ID" value="SVC07822.1"/>
    <property type="molecule type" value="Genomic_DNA"/>
</dbReference>
<evidence type="ECO:0000259" key="2">
    <source>
        <dbReference type="Pfam" id="PF02770"/>
    </source>
</evidence>
<sequence>MSELDTFRSESREWLEENCPHEMRDLSFHWEEAHEIYRLPKAKVWLERMAEKGWVAPTWPSAYGGGGLGSDKALVLNQEMKRIKVAAPSSGMGLTMIGPTLLEFGTEEQKHRHIPSICDGSIRWCQGYSEPGAGSDLAALKTKAEIDGDHFIINGQKIWTSGGQHANRMFALVRTDPDRKHDGISFVLFDMDQPGVTVKPIQLISCSSPFCETFLDNVIARRDDLVGELNKGWTVGRRLLQFERSGIGGLAGAK</sequence>
<evidence type="ECO:0008006" key="5">
    <source>
        <dbReference type="Google" id="ProtNLM"/>
    </source>
</evidence>
<keyword evidence="1" id="KW-0560">Oxidoreductase</keyword>
<organism evidence="4">
    <name type="scientific">marine metagenome</name>
    <dbReference type="NCBI Taxonomy" id="408172"/>
    <lineage>
        <taxon>unclassified sequences</taxon>
        <taxon>metagenomes</taxon>
        <taxon>ecological metagenomes</taxon>
    </lineage>
</organism>
<name>A0A382J8V1_9ZZZZ</name>
<dbReference type="InterPro" id="IPR013786">
    <property type="entry name" value="AcylCoA_DH/ox_N"/>
</dbReference>
<proteinExistence type="predicted"/>
<dbReference type="GO" id="GO:0016627">
    <property type="term" value="F:oxidoreductase activity, acting on the CH-CH group of donors"/>
    <property type="evidence" value="ECO:0007669"/>
    <property type="project" value="InterPro"/>
</dbReference>
<feature type="domain" description="Acyl-CoA dehydrogenase/oxidase N-terminal" evidence="3">
    <location>
        <begin position="3"/>
        <end position="120"/>
    </location>
</feature>